<evidence type="ECO:0000256" key="1">
    <source>
        <dbReference type="ARBA" id="ARBA00004328"/>
    </source>
</evidence>
<evidence type="ECO:0000256" key="2">
    <source>
        <dbReference type="ARBA" id="ARBA00022561"/>
    </source>
</evidence>
<dbReference type="SUPFAM" id="SSF55405">
    <property type="entry name" value="RNA bacteriophage capsid protein"/>
    <property type="match status" value="1"/>
</dbReference>
<dbReference type="Proteomes" id="UP000676664">
    <property type="component" value="Segment"/>
</dbReference>
<name>A0A8S5L0C6_9VIRU</name>
<keyword evidence="3" id="KW-0946">Virion</keyword>
<dbReference type="EMBL" id="BK013698">
    <property type="protein sequence ID" value="DAD51032.1"/>
    <property type="molecule type" value="Genomic_RNA"/>
</dbReference>
<dbReference type="KEGG" id="vg:80399044"/>
<accession>A0A8S5L0C6</accession>
<keyword evidence="2 4" id="KW-0167">Capsid protein</keyword>
<proteinExistence type="predicted"/>
<dbReference type="Gene3D" id="3.30.380.10">
    <property type="entry name" value="MS2 Viral Coat Protein"/>
    <property type="match status" value="1"/>
</dbReference>
<evidence type="ECO:0000313" key="5">
    <source>
        <dbReference type="Proteomes" id="UP000676664"/>
    </source>
</evidence>
<evidence type="ECO:0000256" key="3">
    <source>
        <dbReference type="ARBA" id="ARBA00022844"/>
    </source>
</evidence>
<organism evidence="4 5">
    <name type="scientific">ssRNA phage SRR6960551_7</name>
    <dbReference type="NCBI Taxonomy" id="2786558"/>
    <lineage>
        <taxon>Viruses</taxon>
        <taxon>Riboviria</taxon>
        <taxon>Orthornavirae</taxon>
        <taxon>Lenarviricota</taxon>
        <taxon>Leviviricetes</taxon>
        <taxon>Norzivirales</taxon>
        <taxon>Fiersviridae</taxon>
        <taxon>Skhembuvirus</taxon>
        <taxon>Skhembuvirus limivivens</taxon>
    </lineage>
</organism>
<dbReference type="GeneID" id="80399044"/>
<reference evidence="4" key="1">
    <citation type="submission" date="2020-09" db="EMBL/GenBank/DDBJ databases">
        <title>Leviviricetes taxonomy.</title>
        <authorList>
            <person name="Stockdale S.R."/>
            <person name="Callanan J."/>
            <person name="Adriaenssens E.M."/>
            <person name="Kuhn J.H."/>
            <person name="Rumnieks J."/>
            <person name="Shkoporov A."/>
            <person name="Draper L.A."/>
            <person name="Ross P."/>
            <person name="Hill C."/>
        </authorList>
    </citation>
    <scope>NUCLEOTIDE SEQUENCE</scope>
</reference>
<dbReference type="InterPro" id="IPR015954">
    <property type="entry name" value="Phage_RNA-type_capsid"/>
</dbReference>
<keyword evidence="5" id="KW-1185">Reference proteome</keyword>
<evidence type="ECO:0000313" key="4">
    <source>
        <dbReference type="EMBL" id="DAD51032.1"/>
    </source>
</evidence>
<gene>
    <name evidence="4" type="primary">SRR6960551_7_2</name>
</gene>
<comment type="subcellular location">
    <subcellularLocation>
        <location evidence="1">Virion</location>
    </subcellularLocation>
</comment>
<dbReference type="GO" id="GO:0019028">
    <property type="term" value="C:viral capsid"/>
    <property type="evidence" value="ECO:0007669"/>
    <property type="project" value="UniProtKB-KW"/>
</dbReference>
<sequence>MSQIGSIVINDNQATPVAHTFTPQNAQMGTSEPALLLNRASGIYAGFERLTVLVRRSESNKASKVMIKLVKPTLAVTSPNTASGIQPQPTVGYTCLAEVNFTFPDSSTLAERQDMRQLVFNMLTAGQPLIKSAIEDLSPLY</sequence>
<dbReference type="RefSeq" id="YP_010769895.1">
    <property type="nucleotide sequence ID" value="NC_074103.1"/>
</dbReference>
<protein>
    <submittedName>
        <fullName evidence="4">Coat protein</fullName>
    </submittedName>
</protein>